<keyword evidence="8" id="KW-0931">ER-Golgi transport</keyword>
<evidence type="ECO:0000256" key="5">
    <source>
        <dbReference type="ARBA" id="ARBA00022448"/>
    </source>
</evidence>
<evidence type="ECO:0000256" key="11">
    <source>
        <dbReference type="ARBA" id="ARBA00023136"/>
    </source>
</evidence>
<dbReference type="Gene3D" id="3.40.50.410">
    <property type="entry name" value="von Willebrand factor, type A domain"/>
    <property type="match status" value="1"/>
</dbReference>
<dbReference type="SUPFAM" id="SSF53300">
    <property type="entry name" value="vWA-like"/>
    <property type="match status" value="1"/>
</dbReference>
<dbReference type="Gene3D" id="2.30.30.380">
    <property type="entry name" value="Zn-finger domain of Sec23/24"/>
    <property type="match status" value="1"/>
</dbReference>
<reference evidence="18 19" key="1">
    <citation type="journal article" date="2020" name="bioRxiv">
        <title>Metabolic contributions of an alphaproteobacterial endosymbiont in the apicomplexan Cardiosporidium cionae.</title>
        <authorList>
            <person name="Hunter E.S."/>
            <person name="Paight C.J."/>
            <person name="Lane C.E."/>
        </authorList>
    </citation>
    <scope>NUCLEOTIDE SEQUENCE [LARGE SCALE GENOMIC DNA]</scope>
    <source>
        <strain evidence="18">ESH_2018</strain>
    </source>
</reference>
<evidence type="ECO:0000259" key="13">
    <source>
        <dbReference type="Pfam" id="PF00626"/>
    </source>
</evidence>
<feature type="domain" description="Sec23/Sec24 beta-sandwich" evidence="17">
    <location>
        <begin position="397"/>
        <end position="480"/>
    </location>
</feature>
<dbReference type="SUPFAM" id="SSF81811">
    <property type="entry name" value="Helical domain of Sec23/24"/>
    <property type="match status" value="1"/>
</dbReference>
<dbReference type="EMBL" id="JADAQX010001136">
    <property type="protein sequence ID" value="KAF8817997.1"/>
    <property type="molecule type" value="Genomic_DNA"/>
</dbReference>
<sequence>MFRFFFFFTFSFILQEEMMQFNAHSHFVFPSCSKLPNSTRVKEKAHVPVGVVIAPLAPVPDGFPEVPTVNFGTAPLVRCKRCHAYINPFVRWEGNGDRWFCNLCGNMNDTPAYYAKPLDEQGKRVDRMERPELSCGSVEIIASADYMARPPQPPAFMFLIEVSADAVYCGLVEAACSAIKRVLSSGELPGGSRTKVGIITFDSAIQFYNISSELSQPQMLVVPENDVFLPLPDEVMVNAQENLEGLLSLLDQLPNMWAKNTTVETCMGSAVDAAFMAMNHVGGKLSIFISTLPTIGKFALSKNSRSSSKQKTAAAELEMQFLRPSDESYKSIGTDLAQYQISVDIFVCSTQSVDLPTLYPISKFTAGEIHYYPKFQIRLHGDRLGEELLQCFKNILAWEAVMRFRVSRGWRISKWFGHFYIRTGEILIVPNCRAEQTFSILLEMDENVAQENVVYIQAALLYSNSAGERRIRIHTYCLPVIHNFADVSASMDTSVAASLLCQQAIEMALKTSLADARNFLQQQCSQIIAAQGPNPSPKTKLLAMYILGLLKSSAFRESKDVSADMRIYHLMRLECSSLNLQVAYFYPRMISLHNLDTRHGTEDEGRNVILPEAMALSSSGMTEEGVYLLEDGETMLMWIGRGVKSSWLEATFGVISLDYLHPEFAEAHIVSLNSTWVFAVQMKVISFCFEGSSGDSLGKRIAIILQELRRLRGASFIKMIVLKQGDPLEYKFFMSLIEDQTECMRISLQEFLSKMCQRGVVASTSYRPR</sequence>
<dbReference type="InterPro" id="IPR036465">
    <property type="entry name" value="vWFA_dom_sf"/>
</dbReference>
<evidence type="ECO:0000313" key="18">
    <source>
        <dbReference type="EMBL" id="KAF8817997.1"/>
    </source>
</evidence>
<evidence type="ECO:0000259" key="15">
    <source>
        <dbReference type="Pfam" id="PF04811"/>
    </source>
</evidence>
<dbReference type="InterPro" id="IPR007123">
    <property type="entry name" value="Gelsolin-like_dom"/>
</dbReference>
<keyword evidence="11" id="KW-0472">Membrane</keyword>
<comment type="similarity">
    <text evidence="4">Belongs to the SEC23/SEC24 family. SEC24 subfamily.</text>
</comment>
<dbReference type="InterPro" id="IPR036180">
    <property type="entry name" value="Gelsolin-like_dom_sf"/>
</dbReference>
<keyword evidence="7" id="KW-0256">Endoplasmic reticulum</keyword>
<evidence type="ECO:0000256" key="2">
    <source>
        <dbReference type="ARBA" id="ARBA00004496"/>
    </source>
</evidence>
<dbReference type="InterPro" id="IPR006895">
    <property type="entry name" value="Znf_Sec23_Sec24"/>
</dbReference>
<evidence type="ECO:0000256" key="3">
    <source>
        <dbReference type="ARBA" id="ARBA00004586"/>
    </source>
</evidence>
<dbReference type="InterPro" id="IPR050550">
    <property type="entry name" value="SEC23_SEC24_subfamily"/>
</dbReference>
<evidence type="ECO:0000313" key="19">
    <source>
        <dbReference type="Proteomes" id="UP000823046"/>
    </source>
</evidence>
<dbReference type="InterPro" id="IPR036175">
    <property type="entry name" value="Sec23/24_helical_dom_sf"/>
</dbReference>
<evidence type="ECO:0000256" key="1">
    <source>
        <dbReference type="ARBA" id="ARBA00004394"/>
    </source>
</evidence>
<feature type="domain" description="Sec23/Sec24 trunk" evidence="15">
    <location>
        <begin position="151"/>
        <end position="389"/>
    </location>
</feature>
<dbReference type="Gene3D" id="1.20.120.730">
    <property type="entry name" value="Sec23/Sec24 helical domain"/>
    <property type="match status" value="1"/>
</dbReference>
<feature type="domain" description="Zinc finger Sec23/Sec24-type" evidence="14">
    <location>
        <begin position="77"/>
        <end position="114"/>
    </location>
</feature>
<feature type="signal peptide" evidence="12">
    <location>
        <begin position="1"/>
        <end position="15"/>
    </location>
</feature>
<evidence type="ECO:0000259" key="16">
    <source>
        <dbReference type="Pfam" id="PF04815"/>
    </source>
</evidence>
<evidence type="ECO:0000256" key="12">
    <source>
        <dbReference type="SAM" id="SignalP"/>
    </source>
</evidence>
<dbReference type="InterPro" id="IPR006896">
    <property type="entry name" value="Sec23/24_trunk_dom"/>
</dbReference>
<feature type="chain" id="PRO_5045671047" evidence="12">
    <location>
        <begin position="16"/>
        <end position="769"/>
    </location>
</feature>
<dbReference type="Pfam" id="PF04810">
    <property type="entry name" value="zf-Sec23_Sec24"/>
    <property type="match status" value="1"/>
</dbReference>
<dbReference type="Proteomes" id="UP000823046">
    <property type="component" value="Unassembled WGS sequence"/>
</dbReference>
<accession>A0ABQ7J4R6</accession>
<keyword evidence="9" id="KW-0653">Protein transport</keyword>
<feature type="domain" description="Gelsolin-like" evidence="13">
    <location>
        <begin position="608"/>
        <end position="659"/>
    </location>
</feature>
<gene>
    <name evidence="18" type="ORF">IE077_002359</name>
</gene>
<dbReference type="InterPro" id="IPR006900">
    <property type="entry name" value="Sec23/24_helical_dom"/>
</dbReference>
<dbReference type="SUPFAM" id="SSF81995">
    <property type="entry name" value="beta-sandwich domain of Sec23/24"/>
    <property type="match status" value="1"/>
</dbReference>
<proteinExistence type="inferred from homology"/>
<evidence type="ECO:0000259" key="14">
    <source>
        <dbReference type="Pfam" id="PF04810"/>
    </source>
</evidence>
<dbReference type="Pfam" id="PF00626">
    <property type="entry name" value="Gelsolin"/>
    <property type="match status" value="1"/>
</dbReference>
<dbReference type="PANTHER" id="PTHR13803:SF39">
    <property type="entry name" value="SECRETORY 24AB, ISOFORM A"/>
    <property type="match status" value="1"/>
</dbReference>
<feature type="domain" description="Sec23/Sec24 helical" evidence="16">
    <location>
        <begin position="492"/>
        <end position="579"/>
    </location>
</feature>
<dbReference type="PANTHER" id="PTHR13803">
    <property type="entry name" value="SEC24-RELATED PROTEIN"/>
    <property type="match status" value="1"/>
</dbReference>
<evidence type="ECO:0000256" key="6">
    <source>
        <dbReference type="ARBA" id="ARBA00022490"/>
    </source>
</evidence>
<dbReference type="InterPro" id="IPR012990">
    <property type="entry name" value="Beta-sandwich_Sec23_24"/>
</dbReference>
<evidence type="ECO:0000256" key="7">
    <source>
        <dbReference type="ARBA" id="ARBA00022824"/>
    </source>
</evidence>
<keyword evidence="12" id="KW-0732">Signal</keyword>
<keyword evidence="10" id="KW-0333">Golgi apparatus</keyword>
<dbReference type="SUPFAM" id="SSF82919">
    <property type="entry name" value="Zn-finger domain of Sec23/24"/>
    <property type="match status" value="1"/>
</dbReference>
<evidence type="ECO:0000256" key="10">
    <source>
        <dbReference type="ARBA" id="ARBA00023034"/>
    </source>
</evidence>
<comment type="caution">
    <text evidence="18">The sequence shown here is derived from an EMBL/GenBank/DDBJ whole genome shotgun (WGS) entry which is preliminary data.</text>
</comment>
<dbReference type="Gene3D" id="2.60.40.1670">
    <property type="entry name" value="beta-sandwich domain of Sec23/24"/>
    <property type="match status" value="1"/>
</dbReference>
<evidence type="ECO:0000256" key="4">
    <source>
        <dbReference type="ARBA" id="ARBA00008334"/>
    </source>
</evidence>
<evidence type="ECO:0000256" key="9">
    <source>
        <dbReference type="ARBA" id="ARBA00022927"/>
    </source>
</evidence>
<dbReference type="Pfam" id="PF08033">
    <property type="entry name" value="Sec23_BS"/>
    <property type="match status" value="1"/>
</dbReference>
<dbReference type="Pfam" id="PF04815">
    <property type="entry name" value="Sec23_helical"/>
    <property type="match status" value="1"/>
</dbReference>
<dbReference type="InterPro" id="IPR029006">
    <property type="entry name" value="ADF-H/Gelsolin-like_dom_sf"/>
</dbReference>
<dbReference type="Gene3D" id="3.40.20.10">
    <property type="entry name" value="Severin"/>
    <property type="match status" value="1"/>
</dbReference>
<organism evidence="18 19">
    <name type="scientific">Cardiosporidium cionae</name>
    <dbReference type="NCBI Taxonomy" id="476202"/>
    <lineage>
        <taxon>Eukaryota</taxon>
        <taxon>Sar</taxon>
        <taxon>Alveolata</taxon>
        <taxon>Apicomplexa</taxon>
        <taxon>Aconoidasida</taxon>
        <taxon>Nephromycida</taxon>
        <taxon>Cardiosporidium</taxon>
    </lineage>
</organism>
<comment type="subcellular location">
    <subcellularLocation>
        <location evidence="2">Cytoplasm</location>
    </subcellularLocation>
    <subcellularLocation>
        <location evidence="3">Endoplasmic reticulum membrane</location>
    </subcellularLocation>
    <subcellularLocation>
        <location evidence="1">Golgi apparatus membrane</location>
    </subcellularLocation>
</comment>
<protein>
    <submittedName>
        <fullName evidence="18">Transport protein Sec24</fullName>
    </submittedName>
</protein>
<name>A0ABQ7J4R6_9APIC</name>
<keyword evidence="5" id="KW-0813">Transport</keyword>
<dbReference type="SUPFAM" id="SSF82754">
    <property type="entry name" value="C-terminal, gelsolin-like domain of Sec23/24"/>
    <property type="match status" value="1"/>
</dbReference>
<evidence type="ECO:0000256" key="8">
    <source>
        <dbReference type="ARBA" id="ARBA00022892"/>
    </source>
</evidence>
<keyword evidence="19" id="KW-1185">Reference proteome</keyword>
<dbReference type="Pfam" id="PF04811">
    <property type="entry name" value="Sec23_trunk"/>
    <property type="match status" value="1"/>
</dbReference>
<dbReference type="InterPro" id="IPR036174">
    <property type="entry name" value="Znf_Sec23_Sec24_sf"/>
</dbReference>
<keyword evidence="6" id="KW-0963">Cytoplasm</keyword>
<evidence type="ECO:0000259" key="17">
    <source>
        <dbReference type="Pfam" id="PF08033"/>
    </source>
</evidence>